<comment type="caution">
    <text evidence="5">The sequence shown here is derived from an EMBL/GenBank/DDBJ whole genome shotgun (WGS) entry which is preliminary data.</text>
</comment>
<dbReference type="InterPro" id="IPR000845">
    <property type="entry name" value="Nucleoside_phosphorylase_d"/>
</dbReference>
<dbReference type="InterPro" id="IPR056884">
    <property type="entry name" value="NPHP3-like_N"/>
</dbReference>
<evidence type="ECO:0000259" key="4">
    <source>
        <dbReference type="Pfam" id="PF24883"/>
    </source>
</evidence>
<dbReference type="GeneID" id="62159600"/>
<feature type="region of interest" description="Disordered" evidence="2">
    <location>
        <begin position="232"/>
        <end position="257"/>
    </location>
</feature>
<dbReference type="Pfam" id="PF01048">
    <property type="entry name" value="PNP_UDP_1"/>
    <property type="match status" value="1"/>
</dbReference>
<name>A0A9P6I8N4_9PEZI</name>
<evidence type="ECO:0000256" key="2">
    <source>
        <dbReference type="SAM" id="MobiDB-lite"/>
    </source>
</evidence>
<dbReference type="GO" id="GO:0009116">
    <property type="term" value="P:nucleoside metabolic process"/>
    <property type="evidence" value="ECO:0007669"/>
    <property type="project" value="InterPro"/>
</dbReference>
<dbReference type="InterPro" id="IPR035994">
    <property type="entry name" value="Nucleoside_phosphorylase_sf"/>
</dbReference>
<proteinExistence type="predicted"/>
<accession>A0A9P6I8N4</accession>
<dbReference type="PANTHER" id="PTHR10039">
    <property type="entry name" value="AMELOGENIN"/>
    <property type="match status" value="1"/>
</dbReference>
<dbReference type="SUPFAM" id="SSF52540">
    <property type="entry name" value="P-loop containing nucleoside triphosphate hydrolases"/>
    <property type="match status" value="1"/>
</dbReference>
<dbReference type="Pfam" id="PF23397">
    <property type="entry name" value="DUF7104"/>
    <property type="match status" value="4"/>
</dbReference>
<feature type="compositionally biased region" description="Basic and acidic residues" evidence="2">
    <location>
        <begin position="1050"/>
        <end position="1076"/>
    </location>
</feature>
<evidence type="ECO:0000256" key="1">
    <source>
        <dbReference type="ARBA" id="ARBA00022737"/>
    </source>
</evidence>
<dbReference type="RefSeq" id="XP_038748368.1">
    <property type="nucleotide sequence ID" value="XM_038886526.1"/>
</dbReference>
<feature type="domain" description="Nephrocystin 3-like N-terminal" evidence="4">
    <location>
        <begin position="416"/>
        <end position="587"/>
    </location>
</feature>
<dbReference type="OrthoDB" id="163438at2759"/>
<dbReference type="EMBL" id="JAATWM020000009">
    <property type="protein sequence ID" value="KAF9878907.1"/>
    <property type="molecule type" value="Genomic_DNA"/>
</dbReference>
<dbReference type="SUPFAM" id="SSF53167">
    <property type="entry name" value="Purine and uridine phosphorylases"/>
    <property type="match status" value="1"/>
</dbReference>
<dbReference type="InterPro" id="IPR027417">
    <property type="entry name" value="P-loop_NTPase"/>
</dbReference>
<dbReference type="Proteomes" id="UP000781932">
    <property type="component" value="Unassembled WGS sequence"/>
</dbReference>
<sequence length="1076" mass="121910">MASQNPRPRNEDIRIAIICALNLEYDAVKLAFDMTWEGTRYDTQDGYCYCVGQIGGHTSLLVSCEPGKVNAATVTGSIQVTYTGIKLAVVAGICGGVPRIGTDQELRLGDVVISKSIFQYDYGRKNPDKFRPKEDIEDVLPMPGRQIRSFLSNLQQRDANLALQLETNRILQVVQRQEVEKYDIPKYGRPDEEDDYLYEADYVHRHRDSRQCDCKESGACEEARDASCDELGCEDSHRVPRPRKRQKLQDGNSSSLDVSPQVRVRFGRFGSGDTVMKSGRDRDTIASQHGLMAFEMEGAGVRSHNHDSIIVKAVCDYADSHKNKSWQNFSAAVAASATKAVLESFSCEPKIPCTSQLVEFGGNPQLTTQTGVESRTDSFIAGHSKGEYDEIESKLLPLLAAEHERYKNFNPPRVRGTCEWFLKDRKFREWLESSSGIIWVSAGPGCGKSVLARSLIDENMLSTNPEKATVCHFFFKDGQERRTSSSDALSAILHQLFDPKRANGLIRHAQNPFKSHEEKLRDNFYQLWEILVNCAKDPNAGEIVCILDALDECNERCGKEILRVLKTFYFGDKTRASSRLKFIITSRPYDHLESEFLKFSDGGLYVRLDGDDKSADIGVEINLVIDYRVNEIAERFSIEQRQKLLKHLKDMDHRTYLWLHLTMGIIDERRSAYGKLSRIEKLLKDLPSDVTEAYEKILSRSPNALDARCLLQIVLAAKYPLTLEEVNHCFALQEERFSRGSSYSYDDLETELWTSETVKSTIRNLSGLFLSVCNDKVSFIHKTARDFLIAEFGSQTSDWQGKFHLPSAHNLMFISCFRFLSLQDFNVLLKAKKAPPFMVYAAKNWVDHYNSQDEKDRDKVHQDAQQRGYEIKVTQDAVIALAMNREADRDTIGLLLEKGGEEVEITQEVLLAAAAEGSDSIMDFLLERYDNKVQVTQEVILARATKCLGNAYGMASILEKGGEGVRINQEVLLTAARKGSMTTVDFLLEEHGDKVKVTRDVIKAAGKNWILGERIISLISERYGHMEEIKAWLSEEWDSDEDSDEENSDEEKYNDREHDEDGNEERDGNAETTEDR</sequence>
<keyword evidence="1" id="KW-0677">Repeat</keyword>
<dbReference type="GO" id="GO:0003824">
    <property type="term" value="F:catalytic activity"/>
    <property type="evidence" value="ECO:0007669"/>
    <property type="project" value="InterPro"/>
</dbReference>
<dbReference type="Gene3D" id="3.40.50.300">
    <property type="entry name" value="P-loop containing nucleotide triphosphate hydrolases"/>
    <property type="match status" value="1"/>
</dbReference>
<feature type="domain" description="Nucleoside phosphorylase" evidence="3">
    <location>
        <begin position="14"/>
        <end position="125"/>
    </location>
</feature>
<reference evidence="5" key="1">
    <citation type="submission" date="2020-03" db="EMBL/GenBank/DDBJ databases">
        <authorList>
            <person name="He L."/>
        </authorList>
    </citation>
    <scope>NUCLEOTIDE SEQUENCE</scope>
    <source>
        <strain evidence="5">CkLH20</strain>
    </source>
</reference>
<evidence type="ECO:0000313" key="5">
    <source>
        <dbReference type="EMBL" id="KAF9878907.1"/>
    </source>
</evidence>
<protein>
    <submittedName>
        <fullName evidence="5">Nacht and ankyrin domain protein</fullName>
    </submittedName>
</protein>
<reference evidence="5" key="2">
    <citation type="submission" date="2020-11" db="EMBL/GenBank/DDBJ databases">
        <title>Whole genome sequencing of Colletotrichum sp.</title>
        <authorList>
            <person name="Li H."/>
        </authorList>
    </citation>
    <scope>NUCLEOTIDE SEQUENCE</scope>
    <source>
        <strain evidence="5">CkLH20</strain>
    </source>
</reference>
<dbReference type="AlphaFoldDB" id="A0A9P6I8N4"/>
<feature type="compositionally biased region" description="Acidic residues" evidence="2">
    <location>
        <begin position="1035"/>
        <end position="1049"/>
    </location>
</feature>
<dbReference type="PANTHER" id="PTHR10039:SF14">
    <property type="entry name" value="NACHT DOMAIN-CONTAINING PROTEIN"/>
    <property type="match status" value="1"/>
</dbReference>
<keyword evidence="6" id="KW-1185">Reference proteome</keyword>
<feature type="region of interest" description="Disordered" evidence="2">
    <location>
        <begin position="1034"/>
        <end position="1076"/>
    </location>
</feature>
<evidence type="ECO:0000259" key="3">
    <source>
        <dbReference type="Pfam" id="PF01048"/>
    </source>
</evidence>
<dbReference type="Gene3D" id="3.40.50.1580">
    <property type="entry name" value="Nucleoside phosphorylase domain"/>
    <property type="match status" value="1"/>
</dbReference>
<dbReference type="InterPro" id="IPR055530">
    <property type="entry name" value="DUF7104"/>
</dbReference>
<gene>
    <name evidence="5" type="ORF">CkaCkLH20_03807</name>
</gene>
<evidence type="ECO:0000313" key="6">
    <source>
        <dbReference type="Proteomes" id="UP000781932"/>
    </source>
</evidence>
<organism evidence="5 6">
    <name type="scientific">Colletotrichum karsti</name>
    <dbReference type="NCBI Taxonomy" id="1095194"/>
    <lineage>
        <taxon>Eukaryota</taxon>
        <taxon>Fungi</taxon>
        <taxon>Dikarya</taxon>
        <taxon>Ascomycota</taxon>
        <taxon>Pezizomycotina</taxon>
        <taxon>Sordariomycetes</taxon>
        <taxon>Hypocreomycetidae</taxon>
        <taxon>Glomerellales</taxon>
        <taxon>Glomerellaceae</taxon>
        <taxon>Colletotrichum</taxon>
        <taxon>Colletotrichum boninense species complex</taxon>
    </lineage>
</organism>
<dbReference type="Pfam" id="PF24883">
    <property type="entry name" value="NPHP3_N"/>
    <property type="match status" value="1"/>
</dbReference>